<proteinExistence type="predicted"/>
<evidence type="ECO:0000313" key="1">
    <source>
        <dbReference type="EMBL" id="MBX35611.1"/>
    </source>
</evidence>
<sequence>MIFYSSCYPSSQKISSWSWIDPMCI</sequence>
<name>A0A2P2MZG6_RHIMU</name>
<dbReference type="AlphaFoldDB" id="A0A2P2MZG6"/>
<reference evidence="1" key="1">
    <citation type="submission" date="2018-02" db="EMBL/GenBank/DDBJ databases">
        <title>Rhizophora mucronata_Transcriptome.</title>
        <authorList>
            <person name="Meera S.P."/>
            <person name="Sreeshan A."/>
            <person name="Augustine A."/>
        </authorList>
    </citation>
    <scope>NUCLEOTIDE SEQUENCE</scope>
    <source>
        <tissue evidence="1">Leaf</tissue>
    </source>
</reference>
<organism evidence="1">
    <name type="scientific">Rhizophora mucronata</name>
    <name type="common">Asiatic mangrove</name>
    <dbReference type="NCBI Taxonomy" id="61149"/>
    <lineage>
        <taxon>Eukaryota</taxon>
        <taxon>Viridiplantae</taxon>
        <taxon>Streptophyta</taxon>
        <taxon>Embryophyta</taxon>
        <taxon>Tracheophyta</taxon>
        <taxon>Spermatophyta</taxon>
        <taxon>Magnoliopsida</taxon>
        <taxon>eudicotyledons</taxon>
        <taxon>Gunneridae</taxon>
        <taxon>Pentapetalae</taxon>
        <taxon>rosids</taxon>
        <taxon>fabids</taxon>
        <taxon>Malpighiales</taxon>
        <taxon>Rhizophoraceae</taxon>
        <taxon>Rhizophora</taxon>
    </lineage>
</organism>
<protein>
    <submittedName>
        <fullName evidence="1">Uncharacterized protein</fullName>
    </submittedName>
</protein>
<accession>A0A2P2MZG6</accession>
<dbReference type="EMBL" id="GGEC01055127">
    <property type="protein sequence ID" value="MBX35611.1"/>
    <property type="molecule type" value="Transcribed_RNA"/>
</dbReference>